<evidence type="ECO:0000256" key="6">
    <source>
        <dbReference type="ARBA" id="ARBA00022824"/>
    </source>
</evidence>
<dbReference type="EMBL" id="SDOX01000122">
    <property type="protein sequence ID" value="TFJ81857.1"/>
    <property type="molecule type" value="Genomic_DNA"/>
</dbReference>
<evidence type="ECO:0000256" key="9">
    <source>
        <dbReference type="ARBA" id="ARBA00023180"/>
    </source>
</evidence>
<dbReference type="GO" id="GO:0042765">
    <property type="term" value="C:GPI-anchor transamidase complex"/>
    <property type="evidence" value="ECO:0007669"/>
    <property type="project" value="InterPro"/>
</dbReference>
<accession>A0A4D9CUT1</accession>
<keyword evidence="5 11" id="KW-0812">Transmembrane</keyword>
<evidence type="ECO:0000256" key="2">
    <source>
        <dbReference type="ARBA" id="ARBA00004687"/>
    </source>
</evidence>
<dbReference type="GO" id="GO:0006506">
    <property type="term" value="P:GPI anchor biosynthetic process"/>
    <property type="evidence" value="ECO:0007669"/>
    <property type="project" value="UniProtKB-UniPathway"/>
</dbReference>
<evidence type="ECO:0008006" key="14">
    <source>
        <dbReference type="Google" id="ProtNLM"/>
    </source>
</evidence>
<protein>
    <recommendedName>
        <fullName evidence="14">GPI transamidase component PIG-S</fullName>
    </recommendedName>
</protein>
<evidence type="ECO:0000256" key="4">
    <source>
        <dbReference type="ARBA" id="ARBA00022502"/>
    </source>
</evidence>
<dbReference type="Pfam" id="PF10510">
    <property type="entry name" value="PIG-S"/>
    <property type="match status" value="1"/>
</dbReference>
<feature type="region of interest" description="Disordered" evidence="10">
    <location>
        <begin position="465"/>
        <end position="489"/>
    </location>
</feature>
<keyword evidence="7 11" id="KW-1133">Transmembrane helix</keyword>
<comment type="pathway">
    <text evidence="2">Glycolipid biosynthesis; glycosylphosphatidylinositol-anchor biosynthesis.</text>
</comment>
<dbReference type="PANTHER" id="PTHR21072:SF13">
    <property type="entry name" value="GPI TRANSAMIDASE COMPONENT PIG-S"/>
    <property type="match status" value="1"/>
</dbReference>
<feature type="compositionally biased region" description="Basic and acidic residues" evidence="10">
    <location>
        <begin position="465"/>
        <end position="482"/>
    </location>
</feature>
<evidence type="ECO:0000256" key="8">
    <source>
        <dbReference type="ARBA" id="ARBA00023136"/>
    </source>
</evidence>
<proteinExistence type="inferred from homology"/>
<name>A0A4D9CUT1_9STRA</name>
<organism evidence="12 13">
    <name type="scientific">Nannochloropsis salina CCMP1776</name>
    <dbReference type="NCBI Taxonomy" id="1027361"/>
    <lineage>
        <taxon>Eukaryota</taxon>
        <taxon>Sar</taxon>
        <taxon>Stramenopiles</taxon>
        <taxon>Ochrophyta</taxon>
        <taxon>Eustigmatophyceae</taxon>
        <taxon>Eustigmatales</taxon>
        <taxon>Monodopsidaceae</taxon>
        <taxon>Microchloropsis</taxon>
        <taxon>Microchloropsis salina</taxon>
    </lineage>
</organism>
<keyword evidence="6" id="KW-0256">Endoplasmic reticulum</keyword>
<evidence type="ECO:0000313" key="13">
    <source>
        <dbReference type="Proteomes" id="UP000355283"/>
    </source>
</evidence>
<evidence type="ECO:0000256" key="3">
    <source>
        <dbReference type="ARBA" id="ARBA00005316"/>
    </source>
</evidence>
<dbReference type="Proteomes" id="UP000355283">
    <property type="component" value="Unassembled WGS sequence"/>
</dbReference>
<evidence type="ECO:0000256" key="7">
    <source>
        <dbReference type="ARBA" id="ARBA00022989"/>
    </source>
</evidence>
<evidence type="ECO:0000313" key="12">
    <source>
        <dbReference type="EMBL" id="TFJ81857.1"/>
    </source>
</evidence>
<gene>
    <name evidence="12" type="ORF">NSK_007104</name>
</gene>
<dbReference type="OrthoDB" id="10331306at2759"/>
<keyword evidence="13" id="KW-1185">Reference proteome</keyword>
<dbReference type="PANTHER" id="PTHR21072">
    <property type="entry name" value="GPI TRANSAMIDASE COMPONENT PIG-S"/>
    <property type="match status" value="1"/>
</dbReference>
<keyword evidence="4" id="KW-0337">GPI-anchor biosynthesis</keyword>
<evidence type="ECO:0000256" key="1">
    <source>
        <dbReference type="ARBA" id="ARBA00004477"/>
    </source>
</evidence>
<sequence length="567" mass="62763">MAGTRLWTQLWFLAGVIVLAPFAFRLAWWQEGFERVSFPDIPSSLRPPGAPFLPFLVVLVGHDFPSSLMEMEVDGVRVALKRVSFVAASSGQENETLESFARRAVAENAAPEMEANMLQYWLVLLPSSLPISSTEADSSTPSTSGITWRLEERFGYARRGNDDHSIIQQAGRELSHARAQISFRPATSTPLPLAREIQLTLVSQDASVRFCRWNRAHLLNRHLNPLVRALIPLTTFLPSLQLLPYGTLLPVQTKHAHGYPLPLSTLTGIRQYWEATLLPPSFSLVATPGPMASPLRFLFYCPASSSEQSLAFLDDVEQGLRGTSNASSHHAVSTGLEIPGWGGALVLPAQNLSSSPPSAHGPRAPTCFLTEATYHHILSFLQPILRTSLGFPPSPPPSLPLPRPQLLHPLEVDSLATHTLSIRHQDTLRSLSVLRDLRHAHPGMPFPARVAEAASAAVEELVKRGPWERERRQKATEDRDGTQGRTLGESGNVSSFLQALARVNTAWAAAQRALEDAALLPPPYYPPEHYAAIFLPLLLPIFLPLLLGLWHEWRRYKEKKKKKRKSA</sequence>
<dbReference type="InterPro" id="IPR019540">
    <property type="entry name" value="PtdIno-glycan_biosynth_class_S"/>
</dbReference>
<keyword evidence="8 11" id="KW-0472">Membrane</keyword>
<comment type="subcellular location">
    <subcellularLocation>
        <location evidence="1">Endoplasmic reticulum membrane</location>
        <topology evidence="1">Multi-pass membrane protein</topology>
    </subcellularLocation>
</comment>
<evidence type="ECO:0000256" key="10">
    <source>
        <dbReference type="SAM" id="MobiDB-lite"/>
    </source>
</evidence>
<comment type="similarity">
    <text evidence="3">Belongs to the PIGS family.</text>
</comment>
<evidence type="ECO:0000256" key="11">
    <source>
        <dbReference type="SAM" id="Phobius"/>
    </source>
</evidence>
<evidence type="ECO:0000256" key="5">
    <source>
        <dbReference type="ARBA" id="ARBA00022692"/>
    </source>
</evidence>
<dbReference type="UniPathway" id="UPA00196"/>
<reference evidence="12 13" key="1">
    <citation type="submission" date="2019-01" db="EMBL/GenBank/DDBJ databases">
        <title>Nuclear Genome Assembly of the Microalgal Biofuel strain Nannochloropsis salina CCMP1776.</title>
        <authorList>
            <person name="Hovde B."/>
        </authorList>
    </citation>
    <scope>NUCLEOTIDE SEQUENCE [LARGE SCALE GENOMIC DNA]</scope>
    <source>
        <strain evidence="12 13">CCMP1776</strain>
    </source>
</reference>
<comment type="caution">
    <text evidence="12">The sequence shown here is derived from an EMBL/GenBank/DDBJ whole genome shotgun (WGS) entry which is preliminary data.</text>
</comment>
<dbReference type="GO" id="GO:0016255">
    <property type="term" value="P:attachment of GPI anchor to protein"/>
    <property type="evidence" value="ECO:0007669"/>
    <property type="project" value="InterPro"/>
</dbReference>
<feature type="transmembrane region" description="Helical" evidence="11">
    <location>
        <begin position="530"/>
        <end position="553"/>
    </location>
</feature>
<dbReference type="AlphaFoldDB" id="A0A4D9CUT1"/>
<keyword evidence="9" id="KW-0325">Glycoprotein</keyword>